<proteinExistence type="predicted"/>
<name>A0A0F9N481_9ZZZZ</name>
<reference evidence="1" key="1">
    <citation type="journal article" date="2015" name="Nature">
        <title>Complex archaea that bridge the gap between prokaryotes and eukaryotes.</title>
        <authorList>
            <person name="Spang A."/>
            <person name="Saw J.H."/>
            <person name="Jorgensen S.L."/>
            <person name="Zaremba-Niedzwiedzka K."/>
            <person name="Martijn J."/>
            <person name="Lind A.E."/>
            <person name="van Eijk R."/>
            <person name="Schleper C."/>
            <person name="Guy L."/>
            <person name="Ettema T.J."/>
        </authorList>
    </citation>
    <scope>NUCLEOTIDE SEQUENCE</scope>
</reference>
<evidence type="ECO:0000313" key="1">
    <source>
        <dbReference type="EMBL" id="KKM76302.1"/>
    </source>
</evidence>
<comment type="caution">
    <text evidence="1">The sequence shown here is derived from an EMBL/GenBank/DDBJ whole genome shotgun (WGS) entry which is preliminary data.</text>
</comment>
<protein>
    <submittedName>
        <fullName evidence="1">Uncharacterized protein</fullName>
    </submittedName>
</protein>
<dbReference type="EMBL" id="LAZR01008832">
    <property type="protein sequence ID" value="KKM76302.1"/>
    <property type="molecule type" value="Genomic_DNA"/>
</dbReference>
<dbReference type="AlphaFoldDB" id="A0A0F9N481"/>
<organism evidence="1">
    <name type="scientific">marine sediment metagenome</name>
    <dbReference type="NCBI Taxonomy" id="412755"/>
    <lineage>
        <taxon>unclassified sequences</taxon>
        <taxon>metagenomes</taxon>
        <taxon>ecological metagenomes</taxon>
    </lineage>
</organism>
<gene>
    <name evidence="1" type="ORF">LCGC14_1381500</name>
</gene>
<sequence length="101" mass="11703">MATNENQDLLDLCYLNLMEDNIGEHCVAPDKEGTLKLIDREKRIRMTRIKNNPAPIADGALEEHIRANSLDGVYPWTEAESIQVYTETEEEMIAEERRERK</sequence>
<accession>A0A0F9N481</accession>